<dbReference type="InterPro" id="IPR000253">
    <property type="entry name" value="FHA_dom"/>
</dbReference>
<protein>
    <recommendedName>
        <fullName evidence="2">FHA domain-containing protein</fullName>
    </recommendedName>
</protein>
<accession>A0ABQ8VUP5</accession>
<evidence type="ECO:0000256" key="1">
    <source>
        <dbReference type="SAM" id="MobiDB-lite"/>
    </source>
</evidence>
<organism evidence="3 4">
    <name type="scientific">Lentinula lateritia</name>
    <dbReference type="NCBI Taxonomy" id="40482"/>
    <lineage>
        <taxon>Eukaryota</taxon>
        <taxon>Fungi</taxon>
        <taxon>Dikarya</taxon>
        <taxon>Basidiomycota</taxon>
        <taxon>Agaricomycotina</taxon>
        <taxon>Agaricomycetes</taxon>
        <taxon>Agaricomycetidae</taxon>
        <taxon>Agaricales</taxon>
        <taxon>Marasmiineae</taxon>
        <taxon>Omphalotaceae</taxon>
        <taxon>Lentinula</taxon>
    </lineage>
</organism>
<feature type="region of interest" description="Disordered" evidence="1">
    <location>
        <begin position="812"/>
        <end position="989"/>
    </location>
</feature>
<feature type="compositionally biased region" description="Basic and acidic residues" evidence="1">
    <location>
        <begin position="906"/>
        <end position="916"/>
    </location>
</feature>
<reference evidence="3" key="1">
    <citation type="submission" date="2022-08" db="EMBL/GenBank/DDBJ databases">
        <title>A Global Phylogenomic Analysis of the Shiitake Genus Lentinula.</title>
        <authorList>
            <consortium name="DOE Joint Genome Institute"/>
            <person name="Sierra-Patev S."/>
            <person name="Min B."/>
            <person name="Naranjo-Ortiz M."/>
            <person name="Looney B."/>
            <person name="Konkel Z."/>
            <person name="Slot J.C."/>
            <person name="Sakamoto Y."/>
            <person name="Steenwyk J.L."/>
            <person name="Rokas A."/>
            <person name="Carro J."/>
            <person name="Camarero S."/>
            <person name="Ferreira P."/>
            <person name="Molpeceres G."/>
            <person name="Ruiz-Duenas F.J."/>
            <person name="Serrano A."/>
            <person name="Henrissat B."/>
            <person name="Drula E."/>
            <person name="Hughes K.W."/>
            <person name="Mata J.L."/>
            <person name="Ishikawa N.K."/>
            <person name="Vargas-Isla R."/>
            <person name="Ushijima S."/>
            <person name="Smith C.A."/>
            <person name="Ahrendt S."/>
            <person name="Andreopoulos W."/>
            <person name="He G."/>
            <person name="Labutti K."/>
            <person name="Lipzen A."/>
            <person name="Ng V."/>
            <person name="Riley R."/>
            <person name="Sandor L."/>
            <person name="Barry K."/>
            <person name="Martinez A.T."/>
            <person name="Xiao Y."/>
            <person name="Gibbons J.G."/>
            <person name="Terashima K."/>
            <person name="Grigoriev I.V."/>
            <person name="Hibbett D.S."/>
        </authorList>
    </citation>
    <scope>NUCLEOTIDE SEQUENCE</scope>
    <source>
        <strain evidence="3">RHP3577 ss4</strain>
    </source>
</reference>
<name>A0ABQ8VUP5_9AGAR</name>
<dbReference type="Proteomes" id="UP001150217">
    <property type="component" value="Unassembled WGS sequence"/>
</dbReference>
<feature type="compositionally biased region" description="Acidic residues" evidence="1">
    <location>
        <begin position="332"/>
        <end position="341"/>
    </location>
</feature>
<feature type="region of interest" description="Disordered" evidence="1">
    <location>
        <begin position="668"/>
        <end position="690"/>
    </location>
</feature>
<gene>
    <name evidence="3" type="ORF">C8R41DRAFT_817004</name>
</gene>
<feature type="compositionally biased region" description="Acidic residues" evidence="1">
    <location>
        <begin position="425"/>
        <end position="436"/>
    </location>
</feature>
<feature type="compositionally biased region" description="Low complexity" evidence="1">
    <location>
        <begin position="812"/>
        <end position="821"/>
    </location>
</feature>
<feature type="region of interest" description="Disordered" evidence="1">
    <location>
        <begin position="615"/>
        <end position="635"/>
    </location>
</feature>
<evidence type="ECO:0000313" key="4">
    <source>
        <dbReference type="Proteomes" id="UP001150217"/>
    </source>
</evidence>
<feature type="compositionally biased region" description="Pro residues" evidence="1">
    <location>
        <begin position="272"/>
        <end position="284"/>
    </location>
</feature>
<dbReference type="Gene3D" id="2.60.200.20">
    <property type="match status" value="1"/>
</dbReference>
<feature type="compositionally biased region" description="Basic residues" evidence="1">
    <location>
        <begin position="948"/>
        <end position="961"/>
    </location>
</feature>
<feature type="region of interest" description="Disordered" evidence="1">
    <location>
        <begin position="1003"/>
        <end position="1110"/>
    </location>
</feature>
<feature type="compositionally biased region" description="Polar residues" evidence="1">
    <location>
        <begin position="460"/>
        <end position="490"/>
    </location>
</feature>
<feature type="compositionally biased region" description="Polar residues" evidence="1">
    <location>
        <begin position="407"/>
        <end position="424"/>
    </location>
</feature>
<feature type="region of interest" description="Disordered" evidence="1">
    <location>
        <begin position="253"/>
        <end position="292"/>
    </location>
</feature>
<feature type="compositionally biased region" description="Basic and acidic residues" evidence="1">
    <location>
        <begin position="348"/>
        <end position="362"/>
    </location>
</feature>
<dbReference type="Pfam" id="PF00498">
    <property type="entry name" value="FHA"/>
    <property type="match status" value="1"/>
</dbReference>
<feature type="compositionally biased region" description="Basic and acidic residues" evidence="1">
    <location>
        <begin position="497"/>
        <end position="507"/>
    </location>
</feature>
<feature type="region of interest" description="Disordered" evidence="1">
    <location>
        <begin position="560"/>
        <end position="581"/>
    </location>
</feature>
<feature type="region of interest" description="Disordered" evidence="1">
    <location>
        <begin position="718"/>
        <end position="764"/>
    </location>
</feature>
<dbReference type="InterPro" id="IPR008984">
    <property type="entry name" value="SMAD_FHA_dom_sf"/>
</dbReference>
<keyword evidence="4" id="KW-1185">Reference proteome</keyword>
<dbReference type="SUPFAM" id="SSF49879">
    <property type="entry name" value="SMAD/FHA domain"/>
    <property type="match status" value="1"/>
</dbReference>
<dbReference type="PROSITE" id="PS50006">
    <property type="entry name" value="FHA_DOMAIN"/>
    <property type="match status" value="1"/>
</dbReference>
<feature type="domain" description="FHA" evidence="2">
    <location>
        <begin position="44"/>
        <end position="92"/>
    </location>
</feature>
<feature type="compositionally biased region" description="Polar residues" evidence="1">
    <location>
        <begin position="1021"/>
        <end position="1034"/>
    </location>
</feature>
<feature type="compositionally biased region" description="Basic and acidic residues" evidence="1">
    <location>
        <begin position="838"/>
        <end position="854"/>
    </location>
</feature>
<proteinExistence type="predicted"/>
<sequence length="1110" mass="122156">MNSNSQSSPMGESSQIGRYGTMSLMKQDESNSVVTAFGIDSDNLTFGRDQNCGVRLYYPEVSSIHCKITFKERKAFLVVLGSQGLLVDGCRVFPSASPSSPNTIPLTNNSEVEIHGKRFRFTYPPKELRAQLLSTPTLPKRRALRLSMIESAEVFSPRPSTNAMENLRVLQSPLKPYSIRSRTSSPHIPTPPPRSLFPSKITSGTTTEDKQDAAEEEEIILVEGDSPRVVEEAKDLVILEDVEVPPAVESTSPIPVVRRNQSKSPTKSRHIPAPPPLLLPPQTPMTPRRSRPTLHKAVLIRSAQRMVMAELHREEELEEREEEAEVFGTVLGEDDQEDETENPQSENNDERVAVEKEDRKEGTSPTWKASLERIWPFRRSTSPTKTLTKDEESVSPLPEDLMDVDSENTATTDKTGNVDVTSENAEADVKDEDETEAMEKPAPLYPRLDASLLAPPSRRLFNTPQPQRQTSVNPQFSLSPSSSALTNRSRMSLGGGEPRRIKVEEQPWKVQDLVVPSPPSSPTRPSHGLNANREHTPKVNQLSEVERRAIQERRRSALRTPDNFFSGGIPGMSPTKIIGPTPIRTGRLSHTANNMDDQLDTRSLLEKMKETVEGMKAERRASLSSPQKRRFGDTKTDAEEFSLLRSPAKLPVRLSPTIFENEAEVLSTPVVAPPADPGSSTNHSDGDDVQMIDVGRDAFGGLPVVTISPLKTRTAPKKDVRENLVDTPSLADDEASPDVFGRKEDQESDNEPEQSSRKRSKVLRGIGKSHSVADNELSQVNVSCTLYILIKSINKDSLQKSSKPLLKTIMTTSSTSSSMKTVEIHDTELPVEAPSQDIRSETDGRNEQSEDARSLKPQATTGRGRSRSRSKPPSAQAVVTSAEEISEKDSAATNTPLPLRRSTRKASAEPDTRTSEDEGPALTKRTRTAVGVRTRGEESDTDSSSKGGAKKTLARTTRARGKTPVSEAEIDDTNDEEVAMAKTKRGRRPKAAIVPEVIKEEEVDELPTTKTTARSKKVVVSSDTSHPSITSGTRGRSRKIAAPEPAIETDVNKENAQASASEDQPVVTRTRIGRPRKAPTPKIKEEVTTEPETALRTGSRTRAMRTRSKT</sequence>
<comment type="caution">
    <text evidence="3">The sequence shown here is derived from an EMBL/GenBank/DDBJ whole genome shotgun (WGS) entry which is preliminary data.</text>
</comment>
<evidence type="ECO:0000313" key="3">
    <source>
        <dbReference type="EMBL" id="KAJ4498944.1"/>
    </source>
</evidence>
<feature type="region of interest" description="Disordered" evidence="1">
    <location>
        <begin position="313"/>
        <end position="535"/>
    </location>
</feature>
<evidence type="ECO:0000259" key="2">
    <source>
        <dbReference type="PROSITE" id="PS50006"/>
    </source>
</evidence>
<dbReference type="EMBL" id="JANVFT010000013">
    <property type="protein sequence ID" value="KAJ4498944.1"/>
    <property type="molecule type" value="Genomic_DNA"/>
</dbReference>
<feature type="compositionally biased region" description="Acidic residues" evidence="1">
    <location>
        <begin position="968"/>
        <end position="978"/>
    </location>
</feature>
<feature type="compositionally biased region" description="Acidic residues" evidence="1">
    <location>
        <begin position="316"/>
        <end position="325"/>
    </location>
</feature>
<feature type="region of interest" description="Disordered" evidence="1">
    <location>
        <begin position="175"/>
        <end position="214"/>
    </location>
</feature>